<name>A0A6P6Y6M7_DERPT</name>
<evidence type="ECO:0000313" key="4">
    <source>
        <dbReference type="Proteomes" id="UP000515146"/>
    </source>
</evidence>
<feature type="compositionally biased region" description="Low complexity" evidence="2">
    <location>
        <begin position="696"/>
        <end position="721"/>
    </location>
</feature>
<feature type="compositionally biased region" description="Acidic residues" evidence="2">
    <location>
        <begin position="545"/>
        <end position="558"/>
    </location>
</feature>
<protein>
    <submittedName>
        <fullName evidence="5">Serine/threonine-protein kinase VRK1-like</fullName>
    </submittedName>
</protein>
<feature type="compositionally biased region" description="Low complexity" evidence="2">
    <location>
        <begin position="485"/>
        <end position="501"/>
    </location>
</feature>
<accession>A0A6P6Y6M7</accession>
<dbReference type="Pfam" id="PF00069">
    <property type="entry name" value="Pkinase"/>
    <property type="match status" value="1"/>
</dbReference>
<dbReference type="KEGG" id="dpte:113795074"/>
<keyword evidence="1" id="KW-0547">Nucleotide-binding</keyword>
<feature type="compositionally biased region" description="Acidic residues" evidence="2">
    <location>
        <begin position="464"/>
        <end position="478"/>
    </location>
</feature>
<organism evidence="4 5">
    <name type="scientific">Dermatophagoides pteronyssinus</name>
    <name type="common">European house dust mite</name>
    <dbReference type="NCBI Taxonomy" id="6956"/>
    <lineage>
        <taxon>Eukaryota</taxon>
        <taxon>Metazoa</taxon>
        <taxon>Ecdysozoa</taxon>
        <taxon>Arthropoda</taxon>
        <taxon>Chelicerata</taxon>
        <taxon>Arachnida</taxon>
        <taxon>Acari</taxon>
        <taxon>Acariformes</taxon>
        <taxon>Sarcoptiformes</taxon>
        <taxon>Astigmata</taxon>
        <taxon>Psoroptidia</taxon>
        <taxon>Analgoidea</taxon>
        <taxon>Pyroglyphidae</taxon>
        <taxon>Dermatophagoidinae</taxon>
        <taxon>Dermatophagoides</taxon>
    </lineage>
</organism>
<proteinExistence type="predicted"/>
<gene>
    <name evidence="5" type="primary">LOC113795074</name>
</gene>
<dbReference type="InterPro" id="IPR050235">
    <property type="entry name" value="CK1_Ser-Thr_kinase"/>
</dbReference>
<dbReference type="PANTHER" id="PTHR11909">
    <property type="entry name" value="CASEIN KINASE-RELATED"/>
    <property type="match status" value="1"/>
</dbReference>
<feature type="compositionally biased region" description="Polar residues" evidence="2">
    <location>
        <begin position="421"/>
        <end position="440"/>
    </location>
</feature>
<evidence type="ECO:0000256" key="1">
    <source>
        <dbReference type="PROSITE-ProRule" id="PRU10141"/>
    </source>
</evidence>
<dbReference type="OrthoDB" id="2687620at2759"/>
<dbReference type="Proteomes" id="UP000515146">
    <property type="component" value="Unplaced"/>
</dbReference>
<feature type="compositionally biased region" description="Polar residues" evidence="2">
    <location>
        <begin position="722"/>
        <end position="742"/>
    </location>
</feature>
<feature type="compositionally biased region" description="Low complexity" evidence="2">
    <location>
        <begin position="330"/>
        <end position="344"/>
    </location>
</feature>
<feature type="region of interest" description="Disordered" evidence="2">
    <location>
        <begin position="404"/>
        <end position="562"/>
    </location>
</feature>
<dbReference type="Gene3D" id="1.10.510.10">
    <property type="entry name" value="Transferase(Phosphotransferase) domain 1"/>
    <property type="match status" value="1"/>
</dbReference>
<dbReference type="InterPro" id="IPR011009">
    <property type="entry name" value="Kinase-like_dom_sf"/>
</dbReference>
<dbReference type="FunCoup" id="A0A6P6Y6M7">
    <property type="interactions" value="953"/>
</dbReference>
<dbReference type="RefSeq" id="XP_027201058.1">
    <property type="nucleotide sequence ID" value="XM_027345257.1"/>
</dbReference>
<dbReference type="AlphaFoldDB" id="A0A6P6Y6M7"/>
<feature type="compositionally biased region" description="Polar residues" evidence="2">
    <location>
        <begin position="404"/>
        <end position="413"/>
    </location>
</feature>
<evidence type="ECO:0000313" key="5">
    <source>
        <dbReference type="RefSeq" id="XP_027201058.1"/>
    </source>
</evidence>
<feature type="domain" description="Protein kinase" evidence="3">
    <location>
        <begin position="38"/>
        <end position="410"/>
    </location>
</feature>
<feature type="compositionally biased region" description="Polar residues" evidence="2">
    <location>
        <begin position="448"/>
        <end position="460"/>
    </location>
</feature>
<dbReference type="InParanoid" id="A0A6P6Y6M7"/>
<feature type="compositionally biased region" description="Low complexity" evidence="2">
    <location>
        <begin position="743"/>
        <end position="753"/>
    </location>
</feature>
<dbReference type="SUPFAM" id="SSF56112">
    <property type="entry name" value="Protein kinase-like (PK-like)"/>
    <property type="match status" value="1"/>
</dbReference>
<feature type="region of interest" description="Disordered" evidence="2">
    <location>
        <begin position="695"/>
        <end position="757"/>
    </location>
</feature>
<keyword evidence="1" id="KW-0067">ATP-binding</keyword>
<dbReference type="PROSITE" id="PS50011">
    <property type="entry name" value="PROTEIN_KINASE_DOM"/>
    <property type="match status" value="1"/>
</dbReference>
<feature type="compositionally biased region" description="Polar residues" evidence="2">
    <location>
        <begin position="502"/>
        <end position="532"/>
    </location>
</feature>
<dbReference type="GO" id="GO:0005524">
    <property type="term" value="F:ATP binding"/>
    <property type="evidence" value="ECO:0007669"/>
    <property type="project" value="UniProtKB-UniRule"/>
</dbReference>
<sequence length="775" mass="88209">MTEKYRNTPKGRIAPNGYRLCDPLPEGQILLDFEKTQWVIGKPIGLGGFGEIYLIHPKDTPSRQCVMKLDNINGPLFVEVNFVLRACQKTQISAFMESKKLSFLGVPRFIASGTHNSSYRFLIMERLGEELQKVLETRHLSISTTCRIACRIIDVLEYIHDQGYIHADIKAQNILRSLKTTTENNDNSTNKRTKANKRQLIDDQQSSDNLIDEDDNYYLIDYGLVERFILQGSHKPYEPDKRKANNGTCEFRSRDAHIGVISRRSDIESLGYNLILWFYGRHPWANLLKDAEKVLAKKNWAMSNIDDFLREAFSGKTFVENSETNDSKTSKTASSKSKSNGKKTPAISVYHQPPVNNNLPISTTVPKGFRNFFAEINQLSHDDRPNYEKYKNILQDIARLNPKTANHNLFNNDSPKRSRSSRSINKQQQQPEEVINTSDVIRTKKSNIKNSQIQNGNSELPSIADDDESDDTEIEDNVIDNNRIKSSSTRTTRTQTSKQQKLSPTKQRIQQLKNKNKIQSPQTTPKSTINQRKNLRNRKSNNIFDDNDDENGDDNDECDSIKKSSTDKITYNTPRHSTALISFTPFDSSDPLFGPFEPEESLNYVKNNNDTKRNRTKPLINGKIGNNIIVNDENETDNTNRNNNQCRIYINNRRCRSRQSFDDDDWNPNYKISVKNNNTTEQNNGPILKMANGKLSKSTVTISSSSSSKSTTKTTKTPSSKPNGISKRNVQKSTNCLSSKFSTPPTTTNNTNNSGVTETAAMQRIRLMLQNKKKK</sequence>
<dbReference type="PROSITE" id="PS00107">
    <property type="entry name" value="PROTEIN_KINASE_ATP"/>
    <property type="match status" value="1"/>
</dbReference>
<feature type="region of interest" description="Disordered" evidence="2">
    <location>
        <begin position="320"/>
        <end position="355"/>
    </location>
</feature>
<feature type="binding site" evidence="1">
    <location>
        <position position="68"/>
    </location>
    <ligand>
        <name>ATP</name>
        <dbReference type="ChEBI" id="CHEBI:30616"/>
    </ligand>
</feature>
<dbReference type="GO" id="GO:0004672">
    <property type="term" value="F:protein kinase activity"/>
    <property type="evidence" value="ECO:0007669"/>
    <property type="project" value="InterPro"/>
</dbReference>
<dbReference type="InterPro" id="IPR000719">
    <property type="entry name" value="Prot_kinase_dom"/>
</dbReference>
<keyword evidence="4" id="KW-1185">Reference proteome</keyword>
<dbReference type="InterPro" id="IPR017441">
    <property type="entry name" value="Protein_kinase_ATP_BS"/>
</dbReference>
<dbReference type="OMA" id="CEFRSRD"/>
<dbReference type="SMART" id="SM00220">
    <property type="entry name" value="S_TKc"/>
    <property type="match status" value="1"/>
</dbReference>
<evidence type="ECO:0000259" key="3">
    <source>
        <dbReference type="PROSITE" id="PS50011"/>
    </source>
</evidence>
<reference evidence="5" key="1">
    <citation type="submission" date="2025-08" db="UniProtKB">
        <authorList>
            <consortium name="RefSeq"/>
        </authorList>
    </citation>
    <scope>IDENTIFICATION</scope>
    <source>
        <strain evidence="5">Airmid</strain>
    </source>
</reference>
<evidence type="ECO:0000256" key="2">
    <source>
        <dbReference type="SAM" id="MobiDB-lite"/>
    </source>
</evidence>